<accession>X1J8B0</accession>
<reference evidence="1" key="1">
    <citation type="journal article" date="2014" name="Front. Microbiol.">
        <title>High frequency of phylogenetically diverse reductive dehalogenase-homologous genes in deep subseafloor sedimentary metagenomes.</title>
        <authorList>
            <person name="Kawai M."/>
            <person name="Futagami T."/>
            <person name="Toyoda A."/>
            <person name="Takaki Y."/>
            <person name="Nishi S."/>
            <person name="Hori S."/>
            <person name="Arai W."/>
            <person name="Tsubouchi T."/>
            <person name="Morono Y."/>
            <person name="Uchiyama I."/>
            <person name="Ito T."/>
            <person name="Fujiyama A."/>
            <person name="Inagaki F."/>
            <person name="Takami H."/>
        </authorList>
    </citation>
    <scope>NUCLEOTIDE SEQUENCE</scope>
    <source>
        <strain evidence="1">Expedition CK06-06</strain>
    </source>
</reference>
<proteinExistence type="predicted"/>
<gene>
    <name evidence="1" type="ORF">S03H2_49737</name>
</gene>
<organism evidence="1">
    <name type="scientific">marine sediment metagenome</name>
    <dbReference type="NCBI Taxonomy" id="412755"/>
    <lineage>
        <taxon>unclassified sequences</taxon>
        <taxon>metagenomes</taxon>
        <taxon>ecological metagenomes</taxon>
    </lineage>
</organism>
<dbReference type="AlphaFoldDB" id="X1J8B0"/>
<feature type="non-terminal residue" evidence="1">
    <location>
        <position position="41"/>
    </location>
</feature>
<name>X1J8B0_9ZZZZ</name>
<comment type="caution">
    <text evidence="1">The sequence shown here is derived from an EMBL/GenBank/DDBJ whole genome shotgun (WGS) entry which is preliminary data.</text>
</comment>
<dbReference type="EMBL" id="BARU01031449">
    <property type="protein sequence ID" value="GAH74599.1"/>
    <property type="molecule type" value="Genomic_DNA"/>
</dbReference>
<evidence type="ECO:0000313" key="1">
    <source>
        <dbReference type="EMBL" id="GAH74599.1"/>
    </source>
</evidence>
<sequence>MVGLTSLTSINAAGGRLFRTVQFLCQHLPPARDEQRKILAR</sequence>
<protein>
    <submittedName>
        <fullName evidence="1">Uncharacterized protein</fullName>
    </submittedName>
</protein>